<sequence length="79" mass="9440">MNPSKNRNDFRIDRNHPDYPQSAVLIDHDGNTLYRFDKDWTDDHIFEALDFAIKSYFIGVRLGREKMAKEIRQILDARQ</sequence>
<dbReference type="EMBL" id="CP010312">
    <property type="protein sequence ID" value="AJF08197.1"/>
    <property type="molecule type" value="Genomic_DNA"/>
</dbReference>
<dbReference type="Proteomes" id="UP000035036">
    <property type="component" value="Plasmid pGSUB1"/>
</dbReference>
<keyword evidence="2" id="KW-1185">Reference proteome</keyword>
<reference evidence="1 2" key="1">
    <citation type="journal article" date="2015" name="Genome Announc.">
        <title>Genomes of Geoalkalibacter ferrihydriticus Z-0531T and Geoalkalibacter subterraneus Red1T, Two Haloalkaliphilic Metal-Reducing Deltaproteobacteria.</title>
        <authorList>
            <person name="Badalamenti J.P."/>
            <person name="Krajmalnik-Brown R."/>
            <person name="Torres C.I."/>
            <person name="Bond D.R."/>
        </authorList>
    </citation>
    <scope>NUCLEOTIDE SEQUENCE [LARGE SCALE GENOMIC DNA]</scope>
    <source>
        <strain evidence="1 2">Red1</strain>
        <plasmid evidence="2">Plasmid pGSUB1</plasmid>
    </source>
</reference>
<geneLocation type="plasmid" evidence="1 2">
    <name>pGSUB1</name>
</geneLocation>
<gene>
    <name evidence="1" type="ORF">GSUB_17035</name>
</gene>
<proteinExistence type="predicted"/>
<evidence type="ECO:0000313" key="2">
    <source>
        <dbReference type="Proteomes" id="UP000035036"/>
    </source>
</evidence>
<accession>A0A0B5FJ41</accession>
<dbReference type="HOGENOM" id="CLU_2601080_0_0_7"/>
<protein>
    <submittedName>
        <fullName evidence="1">Uncharacterized protein</fullName>
    </submittedName>
</protein>
<keyword evidence="1" id="KW-0614">Plasmid</keyword>
<organism evidence="1 2">
    <name type="scientific">Geoalkalibacter subterraneus</name>
    <dbReference type="NCBI Taxonomy" id="483547"/>
    <lineage>
        <taxon>Bacteria</taxon>
        <taxon>Pseudomonadati</taxon>
        <taxon>Thermodesulfobacteriota</taxon>
        <taxon>Desulfuromonadia</taxon>
        <taxon>Desulfuromonadales</taxon>
        <taxon>Geoalkalibacteraceae</taxon>
        <taxon>Geoalkalibacter</taxon>
    </lineage>
</organism>
<dbReference type="AlphaFoldDB" id="A0A0B5FJ41"/>
<evidence type="ECO:0000313" key="1">
    <source>
        <dbReference type="EMBL" id="AJF08197.1"/>
    </source>
</evidence>
<dbReference type="KEGG" id="gsb:GSUB_17035"/>
<name>A0A0B5FJ41_9BACT</name>